<dbReference type="AlphaFoldDB" id="A0AA97P6I3"/>
<sequence>MYVCTDMHDMPAGKNVNAYYQASYRALMALLDKGKKKIHVWLCKTAMVGETGVEWPDPRQNADHIRAASLGRQVGTSGLSSDGLRQAVG</sequence>
<organism evidence="1">
    <name type="scientific">Pyricularia oryzae (strain Y34)</name>
    <name type="common">Rice blast fungus</name>
    <name type="synonym">Magnaporthe oryzae</name>
    <dbReference type="NCBI Taxonomy" id="1143189"/>
    <lineage>
        <taxon>Eukaryota</taxon>
        <taxon>Fungi</taxon>
        <taxon>Dikarya</taxon>
        <taxon>Ascomycota</taxon>
        <taxon>Pezizomycotina</taxon>
        <taxon>Sordariomycetes</taxon>
        <taxon>Sordariomycetidae</taxon>
        <taxon>Magnaporthales</taxon>
        <taxon>Pyriculariaceae</taxon>
        <taxon>Pyricularia</taxon>
    </lineage>
</organism>
<proteinExistence type="predicted"/>
<dbReference type="Proteomes" id="UP000011086">
    <property type="component" value="Unassembled WGS sequence"/>
</dbReference>
<accession>A0AA97P6I3</accession>
<protein>
    <submittedName>
        <fullName evidence="1">Uncharacterized protein</fullName>
    </submittedName>
</protein>
<reference evidence="1" key="1">
    <citation type="journal article" date="2012" name="PLoS Genet.">
        <title>Comparative analysis of the genomes of two field isolates of the rice blast fungus Magnaporthe oryzae.</title>
        <authorList>
            <person name="Xue M."/>
            <person name="Yang J."/>
            <person name="Li Z."/>
            <person name="Hu S."/>
            <person name="Yao N."/>
            <person name="Dean R.A."/>
            <person name="Zhao W."/>
            <person name="Shen M."/>
            <person name="Zhang H."/>
            <person name="Li C."/>
            <person name="Liu L."/>
            <person name="Cao L."/>
            <person name="Xu X."/>
            <person name="Xing Y."/>
            <person name="Hsiang T."/>
            <person name="Zhang Z."/>
            <person name="Xu J.R."/>
            <person name="Peng Y.L."/>
        </authorList>
    </citation>
    <scope>NUCLEOTIDE SEQUENCE</scope>
    <source>
        <strain evidence="1">Y34</strain>
    </source>
</reference>
<dbReference type="EMBL" id="JH793659">
    <property type="protein sequence ID" value="ELQ42950.1"/>
    <property type="molecule type" value="Genomic_DNA"/>
</dbReference>
<evidence type="ECO:0000313" key="1">
    <source>
        <dbReference type="EMBL" id="ELQ42950.1"/>
    </source>
</evidence>
<gene>
    <name evidence="1" type="ORF">OOU_Y34scaffold00182g20</name>
</gene>
<name>A0AA97P6I3_PYRO3</name>